<keyword evidence="3" id="KW-0732">Signal</keyword>
<dbReference type="PROSITE" id="PS50005">
    <property type="entry name" value="TPR"/>
    <property type="match status" value="1"/>
</dbReference>
<feature type="chain" id="PRO_5037612407" evidence="3">
    <location>
        <begin position="27"/>
        <end position="409"/>
    </location>
</feature>
<dbReference type="RefSeq" id="WP_200353651.1">
    <property type="nucleotide sequence ID" value="NZ_JAENIL010000002.1"/>
</dbReference>
<keyword evidence="5" id="KW-1185">Reference proteome</keyword>
<dbReference type="SMART" id="SM00028">
    <property type="entry name" value="TPR"/>
    <property type="match status" value="4"/>
</dbReference>
<feature type="signal peptide" evidence="3">
    <location>
        <begin position="1"/>
        <end position="26"/>
    </location>
</feature>
<sequence length="409" mass="47232">MRTLSKFTLLLGLASTLLPAILNAQAISERTYKYIERVQKMMEAEQHDEALTYLNRVQEFKMTDYDTAVIAQAKGEVLATVEMYLEAAQSFEQALLLEILGERSNQQLRLSTGQLYISEEHDEKGIGYLEQWIENEDEPRAEVLITMATAYSRLQDYPSALHYVERAIRSTEEPRLAWYDLWIALNFNSGRIDACIPILEEVISLFPSEKKYWNYLANMYLSKEQQGKSLAVLRLAYEQGYVSESRDILRLAKLYLYEGIPVKAADLLARALEKKQIEPTEKNYRLLAEAWYKSQEIDEAKGAFKSAGEKSETGEHDLYRAQMHLDSEEYEQAIEALEAAIKRGVKQQENAIMMLAMANFQIKRFDDALTALEKAKDHPKIAEQSKQWRVFIIEEKQRYAEYARLQAEG</sequence>
<evidence type="ECO:0000256" key="2">
    <source>
        <dbReference type="SAM" id="Coils"/>
    </source>
</evidence>
<comment type="caution">
    <text evidence="4">The sequence shown here is derived from an EMBL/GenBank/DDBJ whole genome shotgun (WGS) entry which is preliminary data.</text>
</comment>
<dbReference type="Pfam" id="PF13432">
    <property type="entry name" value="TPR_16"/>
    <property type="match status" value="1"/>
</dbReference>
<gene>
    <name evidence="4" type="ORF">JIN87_01065</name>
</gene>
<name>A0A934RXM0_9BACT</name>
<evidence type="ECO:0000313" key="4">
    <source>
        <dbReference type="EMBL" id="MBK1875433.1"/>
    </source>
</evidence>
<dbReference type="EMBL" id="JAENIL010000002">
    <property type="protein sequence ID" value="MBK1875433.1"/>
    <property type="molecule type" value="Genomic_DNA"/>
</dbReference>
<dbReference type="InterPro" id="IPR019734">
    <property type="entry name" value="TPR_rpt"/>
</dbReference>
<evidence type="ECO:0000313" key="5">
    <source>
        <dbReference type="Proteomes" id="UP000617628"/>
    </source>
</evidence>
<dbReference type="Proteomes" id="UP000617628">
    <property type="component" value="Unassembled WGS sequence"/>
</dbReference>
<protein>
    <submittedName>
        <fullName evidence="4">Tetratricopeptide repeat protein</fullName>
    </submittedName>
</protein>
<feature type="coiled-coil region" evidence="2">
    <location>
        <begin position="320"/>
        <end position="347"/>
    </location>
</feature>
<dbReference type="PANTHER" id="PTHR12558:SF13">
    <property type="entry name" value="CELL DIVISION CYCLE PROTEIN 27 HOMOLOG"/>
    <property type="match status" value="1"/>
</dbReference>
<evidence type="ECO:0000256" key="1">
    <source>
        <dbReference type="PROSITE-ProRule" id="PRU00339"/>
    </source>
</evidence>
<dbReference type="Gene3D" id="1.25.40.10">
    <property type="entry name" value="Tetratricopeptide repeat domain"/>
    <property type="match status" value="3"/>
</dbReference>
<dbReference type="SUPFAM" id="SSF48452">
    <property type="entry name" value="TPR-like"/>
    <property type="match status" value="2"/>
</dbReference>
<proteinExistence type="predicted"/>
<feature type="repeat" description="TPR" evidence="1">
    <location>
        <begin position="141"/>
        <end position="174"/>
    </location>
</feature>
<reference evidence="4" key="1">
    <citation type="submission" date="2021-01" db="EMBL/GenBank/DDBJ databases">
        <title>Modified the classification status of verrucomicrobia.</title>
        <authorList>
            <person name="Feng X."/>
        </authorList>
    </citation>
    <scope>NUCLEOTIDE SEQUENCE</scope>
    <source>
        <strain evidence="4">KCTC 13126</strain>
    </source>
</reference>
<keyword evidence="1" id="KW-0802">TPR repeat</keyword>
<accession>A0A934RXM0</accession>
<dbReference type="PANTHER" id="PTHR12558">
    <property type="entry name" value="CELL DIVISION CYCLE 16,23,27"/>
    <property type="match status" value="1"/>
</dbReference>
<evidence type="ECO:0000256" key="3">
    <source>
        <dbReference type="SAM" id="SignalP"/>
    </source>
</evidence>
<organism evidence="4 5">
    <name type="scientific">Pelagicoccus mobilis</name>
    <dbReference type="NCBI Taxonomy" id="415221"/>
    <lineage>
        <taxon>Bacteria</taxon>
        <taxon>Pseudomonadati</taxon>
        <taxon>Verrucomicrobiota</taxon>
        <taxon>Opitutia</taxon>
        <taxon>Puniceicoccales</taxon>
        <taxon>Pelagicoccaceae</taxon>
        <taxon>Pelagicoccus</taxon>
    </lineage>
</organism>
<keyword evidence="2" id="KW-0175">Coiled coil</keyword>
<dbReference type="AlphaFoldDB" id="A0A934RXM0"/>
<dbReference type="InterPro" id="IPR011990">
    <property type="entry name" value="TPR-like_helical_dom_sf"/>
</dbReference>